<feature type="region of interest" description="Disordered" evidence="1">
    <location>
        <begin position="150"/>
        <end position="169"/>
    </location>
</feature>
<dbReference type="Proteomes" id="UP001321582">
    <property type="component" value="Chromosome"/>
</dbReference>
<feature type="domain" description="Fibronectin type-III" evidence="3">
    <location>
        <begin position="278"/>
        <end position="379"/>
    </location>
</feature>
<dbReference type="SMART" id="SM00060">
    <property type="entry name" value="FN3"/>
    <property type="match status" value="5"/>
</dbReference>
<protein>
    <recommendedName>
        <fullName evidence="3">Fibronectin type-III domain-containing protein</fullName>
    </recommendedName>
</protein>
<feature type="compositionally biased region" description="Low complexity" evidence="1">
    <location>
        <begin position="150"/>
        <end position="159"/>
    </location>
</feature>
<evidence type="ECO:0000256" key="1">
    <source>
        <dbReference type="SAM" id="MobiDB-lite"/>
    </source>
</evidence>
<evidence type="ECO:0000313" key="5">
    <source>
        <dbReference type="Proteomes" id="UP001321582"/>
    </source>
</evidence>
<evidence type="ECO:0000256" key="2">
    <source>
        <dbReference type="SAM" id="SignalP"/>
    </source>
</evidence>
<gene>
    <name evidence="4" type="ORF">HLVA_01420</name>
</gene>
<dbReference type="PROSITE" id="PS51257">
    <property type="entry name" value="PROKAR_LIPOPROTEIN"/>
    <property type="match status" value="1"/>
</dbReference>
<keyword evidence="5" id="KW-1185">Reference proteome</keyword>
<evidence type="ECO:0000259" key="3">
    <source>
        <dbReference type="PROSITE" id="PS50853"/>
    </source>
</evidence>
<proteinExistence type="predicted"/>
<feature type="signal peptide" evidence="2">
    <location>
        <begin position="1"/>
        <end position="22"/>
    </location>
</feature>
<dbReference type="SUPFAM" id="SSF49265">
    <property type="entry name" value="Fibronectin type III"/>
    <property type="match status" value="3"/>
</dbReference>
<reference evidence="4 5" key="1">
    <citation type="submission" date="2022-11" db="EMBL/GenBank/DDBJ databases">
        <title>Haliovirga abyssi gen. nov., sp. nov., a mesophilic fermentative bacterium isolated from the Iheya North hydrothermal field and the proposal of Haliovirgaceae fam. nov.</title>
        <authorList>
            <person name="Miyazaki U."/>
            <person name="Tame A."/>
            <person name="Miyazaki J."/>
            <person name="Takai K."/>
            <person name="Sawayama S."/>
            <person name="Kitajima M."/>
            <person name="Okamoto A."/>
            <person name="Nakagawa S."/>
        </authorList>
    </citation>
    <scope>NUCLEOTIDE SEQUENCE [LARGE SCALE GENOMIC DNA]</scope>
    <source>
        <strain evidence="4 5">IC12</strain>
    </source>
</reference>
<dbReference type="PROSITE" id="PS50853">
    <property type="entry name" value="FN3"/>
    <property type="match status" value="2"/>
</dbReference>
<name>A0AAU9DMP5_9FUSO</name>
<keyword evidence="2" id="KW-0732">Signal</keyword>
<dbReference type="EMBL" id="AP027059">
    <property type="protein sequence ID" value="BDU49573.1"/>
    <property type="molecule type" value="Genomic_DNA"/>
</dbReference>
<sequence>MQKKGFLLVAILVLFMAGCSLPPFNTKAKLDYDLEGATTEYSNLSADNTNEFIMSIPIKDENAVGANLVEATVSINGENKTVKIIENKVSGNTITQVKINPFLDTNGNLIKAFTALEDSNTIKIVKMKFKDINENEIVLGEMYKSIKVSKSSSGTTSGGEVDNKPVPPTNLSYDVSADGSKITLNWIDNGNSLENDILGYKVYREETSNGVYEEGKETALLASSVAIVTTYSTQYIDSSVTAGKAYIYLVTAVDRASQESTYKSKPLYVAIYKPGNYKVTSLVGASVEGTINIKLTWTKPVNSTESNTATVKGYKIYRKDNSSGYILIKDINNADTAEFIDYDKNLVENKEYTYKVVVYDEIGKEGEAAETTSIRVKDITAPTAPSGIVLTLKPAYKLNIAWSKNNDLDLKDYTIEYTDNINSTTWSSITISGITTTEISLNSSETEKTIYVRMKATDTSDNKSDYSNTESIIIDYSSYIPAPSNIVLSGGPKNVTLTWDKVTAVAGYDVIGYKIKYGTTPTNLTEIIETFSNNTNITSATTPGGIKTAGIWYFSIAAVEKGDGENKVEGAYSRIEDVVVYDDLPFLRDVSTDLSPKGVMVKWKDVYDSETTGYVIYRAVTTGGTPTEDDFSYLEAKSKSDFEVQPDFNGGSYSWKVYQDESANEIGKTYWYKVALYNGVYDSTNPKTGKFSQSVAVEDKGAPKAIEYSTLNVSAMEPQHKMRISWGGYVFDREDLAGFKVYISRTGEGTYYYAGKTSNSYIDLNVNKDGDFDTISSTYPLEREDAKWKNIGITTGSGITSGAAIISNSEVSGIVTNVNKDDYLKIEEHYYKVTDKTADHVSVKPNIIGNISAEKEVYMYQGDTGPITETRTVSLKDPMGNRMFYIKVDAYNKAGRESSLTAYKWIDMVPPAPKRLNVKVSQYTDDNSKQVAKIEWSNNIEATNFQVYKFVGQNSLSSSDLSIEGLPITGVLLGETSDYKYEDATFNDLTASTNVVYAVVPVDSYGNKGSLYVLDSNYKVTSTIITEAYGTVAR</sequence>
<dbReference type="RefSeq" id="WP_307904523.1">
    <property type="nucleotide sequence ID" value="NZ_AP027059.1"/>
</dbReference>
<dbReference type="CDD" id="cd00063">
    <property type="entry name" value="FN3"/>
    <property type="match status" value="1"/>
</dbReference>
<dbReference type="InterPro" id="IPR036116">
    <property type="entry name" value="FN3_sf"/>
</dbReference>
<feature type="chain" id="PRO_5043549512" description="Fibronectin type-III domain-containing protein" evidence="2">
    <location>
        <begin position="23"/>
        <end position="1034"/>
    </location>
</feature>
<organism evidence="4 5">
    <name type="scientific">Haliovirga abyssi</name>
    <dbReference type="NCBI Taxonomy" id="2996794"/>
    <lineage>
        <taxon>Bacteria</taxon>
        <taxon>Fusobacteriati</taxon>
        <taxon>Fusobacteriota</taxon>
        <taxon>Fusobacteriia</taxon>
        <taxon>Fusobacteriales</taxon>
        <taxon>Haliovirgaceae</taxon>
        <taxon>Haliovirga</taxon>
    </lineage>
</organism>
<dbReference type="KEGG" id="haby:HLVA_01420"/>
<dbReference type="AlphaFoldDB" id="A0AAU9DMP5"/>
<accession>A0AAU9DMP5</accession>
<feature type="domain" description="Fibronectin type-III" evidence="3">
    <location>
        <begin position="381"/>
        <end position="477"/>
    </location>
</feature>
<dbReference type="InterPro" id="IPR003961">
    <property type="entry name" value="FN3_dom"/>
</dbReference>
<dbReference type="Gene3D" id="2.60.40.10">
    <property type="entry name" value="Immunoglobulins"/>
    <property type="match status" value="4"/>
</dbReference>
<evidence type="ECO:0000313" key="4">
    <source>
        <dbReference type="EMBL" id="BDU49573.1"/>
    </source>
</evidence>
<dbReference type="InterPro" id="IPR013783">
    <property type="entry name" value="Ig-like_fold"/>
</dbReference>